<reference evidence="2" key="1">
    <citation type="submission" date="2020-08" db="EMBL/GenBank/DDBJ databases">
        <title>Genome public.</title>
        <authorList>
            <person name="Liu C."/>
            <person name="Sun Q."/>
        </authorList>
    </citation>
    <scope>NUCLEOTIDE SEQUENCE</scope>
    <source>
        <strain evidence="2">NSJ-12</strain>
    </source>
</reference>
<name>A0A926IFH6_9FIRM</name>
<keyword evidence="1" id="KW-1133">Transmembrane helix</keyword>
<feature type="transmembrane region" description="Helical" evidence="1">
    <location>
        <begin position="126"/>
        <end position="151"/>
    </location>
</feature>
<feature type="transmembrane region" description="Helical" evidence="1">
    <location>
        <begin position="95"/>
        <end position="120"/>
    </location>
</feature>
<proteinExistence type="predicted"/>
<organism evidence="2 3">
    <name type="scientific">Zhenhengia yiwuensis</name>
    <dbReference type="NCBI Taxonomy" id="2763666"/>
    <lineage>
        <taxon>Bacteria</taxon>
        <taxon>Bacillati</taxon>
        <taxon>Bacillota</taxon>
        <taxon>Clostridia</taxon>
        <taxon>Lachnospirales</taxon>
        <taxon>Lachnospiraceae</taxon>
        <taxon>Zhenhengia</taxon>
    </lineage>
</organism>
<dbReference type="NCBIfam" id="TIGR02359">
    <property type="entry name" value="thiW"/>
    <property type="match status" value="1"/>
</dbReference>
<dbReference type="Proteomes" id="UP000655830">
    <property type="component" value="Unassembled WGS sequence"/>
</dbReference>
<protein>
    <submittedName>
        <fullName evidence="2">Energy coupling factor transporter S component ThiW</fullName>
    </submittedName>
</protein>
<dbReference type="Gene3D" id="1.10.1760.20">
    <property type="match status" value="1"/>
</dbReference>
<dbReference type="EMBL" id="JACRSY010000023">
    <property type="protein sequence ID" value="MBC8580566.1"/>
    <property type="molecule type" value="Genomic_DNA"/>
</dbReference>
<gene>
    <name evidence="2" type="primary">thiW</name>
    <name evidence="2" type="ORF">H8718_13670</name>
</gene>
<evidence type="ECO:0000313" key="3">
    <source>
        <dbReference type="Proteomes" id="UP000655830"/>
    </source>
</evidence>
<evidence type="ECO:0000256" key="1">
    <source>
        <dbReference type="SAM" id="Phobius"/>
    </source>
</evidence>
<feature type="transmembrane region" description="Helical" evidence="1">
    <location>
        <begin position="70"/>
        <end position="88"/>
    </location>
</feature>
<keyword evidence="3" id="KW-1185">Reference proteome</keyword>
<dbReference type="AlphaFoldDB" id="A0A926IFH6"/>
<feature type="transmembrane region" description="Helical" evidence="1">
    <location>
        <begin position="6"/>
        <end position="26"/>
    </location>
</feature>
<dbReference type="Pfam" id="PF09512">
    <property type="entry name" value="ThiW"/>
    <property type="match status" value="1"/>
</dbReference>
<evidence type="ECO:0000313" key="2">
    <source>
        <dbReference type="EMBL" id="MBC8580566.1"/>
    </source>
</evidence>
<dbReference type="RefSeq" id="WP_249333315.1">
    <property type="nucleotide sequence ID" value="NZ_JACRSY010000023.1"/>
</dbReference>
<keyword evidence="1" id="KW-0812">Transmembrane</keyword>
<comment type="caution">
    <text evidence="2">The sequence shown here is derived from an EMBL/GenBank/DDBJ whole genome shotgun (WGS) entry which is preliminary data.</text>
</comment>
<feature type="transmembrane region" description="Helical" evidence="1">
    <location>
        <begin position="38"/>
        <end position="64"/>
    </location>
</feature>
<dbReference type="InterPro" id="IPR012652">
    <property type="entry name" value="ThiW"/>
</dbReference>
<dbReference type="PIRSF" id="PIRSF024534">
    <property type="entry name" value="ThiW"/>
    <property type="match status" value="1"/>
</dbReference>
<keyword evidence="1" id="KW-0472">Membrane</keyword>
<sequence>MKVRKLTLAGLLIALGVICSAFYIPLGAAKCFPVQHMINVISGVILGPFYGLGVAFCISLLRVLSGTGTLLAFPGSMIGAFLCGLLYMKTQKLHMAYIGEIIGTGIIGGLVAFPMATLIMGKEAALFAYVMPFMISSLGGATISIMVLNVLRKTKVWQEWLTCLSK</sequence>
<accession>A0A926IFH6</accession>